<dbReference type="RefSeq" id="WP_013902309.1">
    <property type="nucleotide sequence ID" value="NC_015677.1"/>
</dbReference>
<evidence type="ECO:0000256" key="1">
    <source>
        <dbReference type="SAM" id="MobiDB-lite"/>
    </source>
</evidence>
<dbReference type="AlphaFoldDB" id="F5XVX5"/>
<evidence type="ECO:0000313" key="2">
    <source>
        <dbReference type="EMBL" id="AEG94078.1"/>
    </source>
</evidence>
<sequence length="68" mass="7309">MNGDASVARAELARDRQTGEADAEALVFAMVDRLAGGSDDWRVPVERVLATSSNPTWRSIAHAIEKLG</sequence>
<organism evidence="2 3">
    <name type="scientific">Ramlibacter tataouinensis (strain ATCC BAA-407 / DSM 14655 / LMG 21543 / TTB310)</name>
    <dbReference type="NCBI Taxonomy" id="365046"/>
    <lineage>
        <taxon>Bacteria</taxon>
        <taxon>Pseudomonadati</taxon>
        <taxon>Pseudomonadota</taxon>
        <taxon>Betaproteobacteria</taxon>
        <taxon>Burkholderiales</taxon>
        <taxon>Comamonadaceae</taxon>
        <taxon>Ramlibacter</taxon>
    </lineage>
</organism>
<feature type="region of interest" description="Disordered" evidence="1">
    <location>
        <begin position="1"/>
        <end position="20"/>
    </location>
</feature>
<name>F5XVX5_RAMTT</name>
<keyword evidence="3" id="KW-1185">Reference proteome</keyword>
<accession>F5XVX5</accession>
<dbReference type="EMBL" id="CP000245">
    <property type="protein sequence ID" value="AEG94078.1"/>
    <property type="molecule type" value="Genomic_DNA"/>
</dbReference>
<reference evidence="2 3" key="2">
    <citation type="journal article" date="2011" name="PLoS ONE">
        <title>The Cyst-Dividing Bacterium Ramlibacter tataouinensis TTB310 Genome Reveals a Well-Stocked Toolbox for Adaptation to a Desert Environment.</title>
        <authorList>
            <person name="De Luca G."/>
            <person name="Barakat M."/>
            <person name="Ortet P."/>
            <person name="Fochesato S."/>
            <person name="Jourlin-Castelli C."/>
            <person name="Ansaldi M."/>
            <person name="Py B."/>
            <person name="Fichant G."/>
            <person name="Coutinho P.M."/>
            <person name="Voulhoux R."/>
            <person name="Bastien O."/>
            <person name="Marechal E."/>
            <person name="Henrissat B."/>
            <person name="Quentin Y."/>
            <person name="Noirot P."/>
            <person name="Filloux A."/>
            <person name="Mejean V."/>
            <person name="Dubow M.S."/>
            <person name="Barras F."/>
            <person name="Barbe V."/>
            <person name="Weissenbach J."/>
            <person name="Mihalcescu I."/>
            <person name="Vermeglio A."/>
            <person name="Achouak W."/>
            <person name="Heulin T."/>
        </authorList>
    </citation>
    <scope>NUCLEOTIDE SEQUENCE [LARGE SCALE GENOMIC DNA]</scope>
    <source>
        <strain evidence="3">ATCC BAA-407 / DSM 14655 / LMG 21543 / TTB310</strain>
    </source>
</reference>
<evidence type="ECO:0000313" key="3">
    <source>
        <dbReference type="Proteomes" id="UP000008385"/>
    </source>
</evidence>
<dbReference type="KEGG" id="rta:Rta_29740"/>
<gene>
    <name evidence="2" type="ordered locus">Rta_29740</name>
</gene>
<dbReference type="Proteomes" id="UP000008385">
    <property type="component" value="Chromosome"/>
</dbReference>
<reference evidence="3" key="1">
    <citation type="submission" date="2006-01" db="EMBL/GenBank/DDBJ databases">
        <title>Genome of the cyst-dividing bacterium Ramlibacter tataouinensis.</title>
        <authorList>
            <person name="Barakat M."/>
            <person name="Ortet P."/>
            <person name="De Luca G."/>
            <person name="Jourlin-Castelli C."/>
            <person name="Ansaldi M."/>
            <person name="Py B."/>
            <person name="Fichant G."/>
            <person name="Coutinho P."/>
            <person name="Voulhoux R."/>
            <person name="Bastien O."/>
            <person name="Roy S."/>
            <person name="Marechal E."/>
            <person name="Henrissat B."/>
            <person name="Quentin Y."/>
            <person name="Noirot P."/>
            <person name="Filloux A."/>
            <person name="Mejean V."/>
            <person name="DuBow M."/>
            <person name="Barras F."/>
            <person name="Heulin T."/>
        </authorList>
    </citation>
    <scope>NUCLEOTIDE SEQUENCE [LARGE SCALE GENOMIC DNA]</scope>
    <source>
        <strain evidence="3">ATCC BAA-407 / DSM 14655 / LMG 21543 / TTB310</strain>
    </source>
</reference>
<dbReference type="OrthoDB" id="9892112at2"/>
<dbReference type="HOGENOM" id="CLU_2791025_0_0_4"/>
<proteinExistence type="predicted"/>
<protein>
    <submittedName>
        <fullName evidence="2">Uncharacterized protein</fullName>
    </submittedName>
</protein>